<sequence>MRDDESEHSLKHFRQKGRIMAKIYLAQKFFTFKDGFNVFDEKGQVIYSVKTPLIALTTELSVDNAQGKKVAAIKKSMDPLFPGYNLFVNGQKIGRMYMDHTLLGSHLHITRLDWNIEGNLLGWSYKVKKGFGVVGRISVQPWHMSDHYAIEFDNEKDELPLLLVTLAAFLNNQEAEAKKNESKKS</sequence>
<evidence type="ECO:0000313" key="3">
    <source>
        <dbReference type="Proteomes" id="UP000186341"/>
    </source>
</evidence>
<accession>A0A1U7NHN1</accession>
<name>A0A1U7NHN1_9FIRM</name>
<reference evidence="2 3" key="1">
    <citation type="submission" date="2016-11" db="EMBL/GenBank/DDBJ databases">
        <title>Description of two novel members of the family Erysipelotrichaceae: Ileibacterium lipovorans gen. nov., sp. nov. and Dubosiella newyorkensis, gen. nov., sp. nov.</title>
        <authorList>
            <person name="Cox L.M."/>
            <person name="Sohn J."/>
            <person name="Tyrrell K.L."/>
            <person name="Citron D.M."/>
            <person name="Lawson P.A."/>
            <person name="Patel N.B."/>
            <person name="Iizumi T."/>
            <person name="Perez-Perez G.I."/>
            <person name="Goldstein E.J."/>
            <person name="Blaser M.J."/>
        </authorList>
    </citation>
    <scope>NUCLEOTIDE SEQUENCE [LARGE SCALE GENOMIC DNA]</scope>
    <source>
        <strain evidence="2 3">NYU-BL-A3</strain>
    </source>
</reference>
<comment type="caution">
    <text evidence="2">The sequence shown here is derived from an EMBL/GenBank/DDBJ whole genome shotgun (WGS) entry which is preliminary data.</text>
</comment>
<comment type="similarity">
    <text evidence="1">Belongs to the LOR family.</text>
</comment>
<dbReference type="Proteomes" id="UP000186341">
    <property type="component" value="Unassembled WGS sequence"/>
</dbReference>
<dbReference type="InterPro" id="IPR038595">
    <property type="entry name" value="LOR_sf"/>
</dbReference>
<evidence type="ECO:0008006" key="4">
    <source>
        <dbReference type="Google" id="ProtNLM"/>
    </source>
</evidence>
<proteinExistence type="inferred from homology"/>
<dbReference type="Pfam" id="PF04525">
    <property type="entry name" value="LOR"/>
    <property type="match status" value="1"/>
</dbReference>
<dbReference type="Gene3D" id="2.40.160.200">
    <property type="entry name" value="LURP1-related"/>
    <property type="match status" value="1"/>
</dbReference>
<dbReference type="InterPro" id="IPR007612">
    <property type="entry name" value="LOR"/>
</dbReference>
<dbReference type="SUPFAM" id="SSF54518">
    <property type="entry name" value="Tubby C-terminal domain-like"/>
    <property type="match status" value="1"/>
</dbReference>
<evidence type="ECO:0000256" key="1">
    <source>
        <dbReference type="ARBA" id="ARBA00005437"/>
    </source>
</evidence>
<keyword evidence="3" id="KW-1185">Reference proteome</keyword>
<protein>
    <recommendedName>
        <fullName evidence="4">LURP-one-related family protein</fullName>
    </recommendedName>
</protein>
<dbReference type="EMBL" id="MPJW01000085">
    <property type="protein sequence ID" value="OLU41443.1"/>
    <property type="molecule type" value="Genomic_DNA"/>
</dbReference>
<evidence type="ECO:0000313" key="2">
    <source>
        <dbReference type="EMBL" id="OLU41443.1"/>
    </source>
</evidence>
<organism evidence="2 3">
    <name type="scientific">Ileibacterium valens</name>
    <dbReference type="NCBI Taxonomy" id="1862668"/>
    <lineage>
        <taxon>Bacteria</taxon>
        <taxon>Bacillati</taxon>
        <taxon>Bacillota</taxon>
        <taxon>Erysipelotrichia</taxon>
        <taxon>Erysipelotrichales</taxon>
        <taxon>Erysipelotrichaceae</taxon>
        <taxon>Ileibacterium</taxon>
    </lineage>
</organism>
<dbReference type="AlphaFoldDB" id="A0A1U7NHN1"/>
<dbReference type="InterPro" id="IPR025659">
    <property type="entry name" value="Tubby-like_C"/>
</dbReference>
<gene>
    <name evidence="2" type="ORF">BO222_03355</name>
</gene>